<dbReference type="SUPFAM" id="SSF48403">
    <property type="entry name" value="Ankyrin repeat"/>
    <property type="match status" value="1"/>
</dbReference>
<dbReference type="AlphaFoldDB" id="A0A2N9HIN7"/>
<dbReference type="PANTHER" id="PTHR47972">
    <property type="entry name" value="KINESIN-LIKE PROTEIN KLP-3"/>
    <property type="match status" value="1"/>
</dbReference>
<evidence type="ECO:0000313" key="1">
    <source>
        <dbReference type="EMBL" id="SPD11484.1"/>
    </source>
</evidence>
<sequence>MKAQSSMILRPFCHQQRGIPLLTVPESKVQELSSAAIGYYKVMVEFTIELDRLSGFSNEAKTVIDFIGEDGSLVILHPLKPQKYGRKVFQFNRVFGPTATQDLLSRMRFWVKVVGGYLSWSQWHFSLRQHASGNEQHTLEIWSCTGDNSLSLPDATMHPVKSTSNALSLMKLGEAWAAKAKACAAKAMPWLPRLATAKALGCQGQGMCCQGNAMAAKACHGQGICAAKAMPWLQGMPRQGMGCPSQTCVAKAMPTIGRKCHCPGAIRHLDHDPGLSKTVCQSNTTPLISALHMAVKGVSYDVVKLLLEPDAAIVMLPDKFGNTALHVATRIP</sequence>
<dbReference type="EMBL" id="OIVN01003469">
    <property type="protein sequence ID" value="SPD11484.1"/>
    <property type="molecule type" value="Genomic_DNA"/>
</dbReference>
<protein>
    <submittedName>
        <fullName evidence="1">Uncharacterized protein</fullName>
    </submittedName>
</protein>
<organism evidence="1">
    <name type="scientific">Fagus sylvatica</name>
    <name type="common">Beechnut</name>
    <dbReference type="NCBI Taxonomy" id="28930"/>
    <lineage>
        <taxon>Eukaryota</taxon>
        <taxon>Viridiplantae</taxon>
        <taxon>Streptophyta</taxon>
        <taxon>Embryophyta</taxon>
        <taxon>Tracheophyta</taxon>
        <taxon>Spermatophyta</taxon>
        <taxon>Magnoliopsida</taxon>
        <taxon>eudicotyledons</taxon>
        <taxon>Gunneridae</taxon>
        <taxon>Pentapetalae</taxon>
        <taxon>rosids</taxon>
        <taxon>fabids</taxon>
        <taxon>Fagales</taxon>
        <taxon>Fagaceae</taxon>
        <taxon>Fagus</taxon>
    </lineage>
</organism>
<dbReference type="InterPro" id="IPR027640">
    <property type="entry name" value="Kinesin-like_fam"/>
</dbReference>
<proteinExistence type="predicted"/>
<reference evidence="1" key="1">
    <citation type="submission" date="2018-02" db="EMBL/GenBank/DDBJ databases">
        <authorList>
            <person name="Cohen D.B."/>
            <person name="Kent A.D."/>
        </authorList>
    </citation>
    <scope>NUCLEOTIDE SEQUENCE</scope>
</reference>
<name>A0A2N9HIN7_FAGSY</name>
<accession>A0A2N9HIN7</accession>
<dbReference type="GO" id="GO:0008017">
    <property type="term" value="F:microtubule binding"/>
    <property type="evidence" value="ECO:0007669"/>
    <property type="project" value="TreeGrafter"/>
</dbReference>
<dbReference type="GO" id="GO:0003777">
    <property type="term" value="F:microtubule motor activity"/>
    <property type="evidence" value="ECO:0007669"/>
    <property type="project" value="InterPro"/>
</dbReference>
<dbReference type="GO" id="GO:0015630">
    <property type="term" value="C:microtubule cytoskeleton"/>
    <property type="evidence" value="ECO:0007669"/>
    <property type="project" value="TreeGrafter"/>
</dbReference>
<dbReference type="GO" id="GO:0007018">
    <property type="term" value="P:microtubule-based movement"/>
    <property type="evidence" value="ECO:0007669"/>
    <property type="project" value="InterPro"/>
</dbReference>
<dbReference type="PANTHER" id="PTHR47972:SF4">
    <property type="entry name" value="KINESIN-LIKE PROTEIN KIN-14L"/>
    <property type="match status" value="1"/>
</dbReference>
<gene>
    <name evidence="1" type="ORF">FSB_LOCUS39366</name>
</gene>
<dbReference type="InterPro" id="IPR036770">
    <property type="entry name" value="Ankyrin_rpt-contain_sf"/>
</dbReference>
<dbReference type="Gene3D" id="1.25.40.20">
    <property type="entry name" value="Ankyrin repeat-containing domain"/>
    <property type="match status" value="1"/>
</dbReference>